<dbReference type="AlphaFoldDB" id="A0A6P6S087"/>
<proteinExistence type="predicted"/>
<dbReference type="PROSITE" id="PS50077">
    <property type="entry name" value="HEAT_REPEAT"/>
    <property type="match status" value="1"/>
</dbReference>
<evidence type="ECO:0000256" key="2">
    <source>
        <dbReference type="SAM" id="MobiDB-lite"/>
    </source>
</evidence>
<dbReference type="InterPro" id="IPR011989">
    <property type="entry name" value="ARM-like"/>
</dbReference>
<protein>
    <submittedName>
        <fullName evidence="4">Uncharacterized protein LOC34618768</fullName>
    </submittedName>
</protein>
<dbReference type="OrthoDB" id="348287at2759"/>
<feature type="compositionally biased region" description="Pro residues" evidence="2">
    <location>
        <begin position="212"/>
        <end position="223"/>
    </location>
</feature>
<dbReference type="Gene3D" id="1.25.10.10">
    <property type="entry name" value="Leucine-rich Repeat Variant"/>
    <property type="match status" value="1"/>
</dbReference>
<organism evidence="3 4">
    <name type="scientific">Cyclospora cayetanensis</name>
    <dbReference type="NCBI Taxonomy" id="88456"/>
    <lineage>
        <taxon>Eukaryota</taxon>
        <taxon>Sar</taxon>
        <taxon>Alveolata</taxon>
        <taxon>Apicomplexa</taxon>
        <taxon>Conoidasida</taxon>
        <taxon>Coccidia</taxon>
        <taxon>Eucoccidiorida</taxon>
        <taxon>Eimeriorina</taxon>
        <taxon>Eimeriidae</taxon>
        <taxon>Cyclospora</taxon>
    </lineage>
</organism>
<sequence>MCACASACSSSSAGLALAPPLRYSAPELSSAFPPRASEAADVFSFSLLAAEILGARGLPTCKDGELQDHQQQAPEIQQAALTAVQTSHGVFDYTAHRTLFLPRVLSLIANAESSAVRLAGLEALRSMGSSFDRDTVEAQILPVLLQVDEDRQRHFAVKAEQQSAVDAALPSSQETPSLPAVSLEGLLATASLPVPPSLSLPSGKGGLLHSLPTPPKPPPPPPASTCLTPQYASNSTSGLHRQHQGALSEAAEQMLPSLNARLPEHKFPAPRGNTSGAEKNSPSRASEECSELDMILAAASAAIPQNKPS</sequence>
<gene>
    <name evidence="4" type="primary">LOC34618768</name>
</gene>
<feature type="compositionally biased region" description="Polar residues" evidence="2">
    <location>
        <begin position="272"/>
        <end position="284"/>
    </location>
</feature>
<evidence type="ECO:0000313" key="3">
    <source>
        <dbReference type="Proteomes" id="UP000515125"/>
    </source>
</evidence>
<evidence type="ECO:0000256" key="1">
    <source>
        <dbReference type="PROSITE-ProRule" id="PRU00103"/>
    </source>
</evidence>
<feature type="region of interest" description="Disordered" evidence="2">
    <location>
        <begin position="201"/>
        <end position="248"/>
    </location>
</feature>
<dbReference type="GeneID" id="34618768"/>
<keyword evidence="3" id="KW-1185">Reference proteome</keyword>
<feature type="repeat" description="HEAT" evidence="1">
    <location>
        <begin position="100"/>
        <end position="139"/>
    </location>
</feature>
<feature type="region of interest" description="Disordered" evidence="2">
    <location>
        <begin position="261"/>
        <end position="290"/>
    </location>
</feature>
<dbReference type="InterPro" id="IPR021133">
    <property type="entry name" value="HEAT_type_2"/>
</dbReference>
<reference evidence="4" key="1">
    <citation type="submission" date="2025-08" db="UniProtKB">
        <authorList>
            <consortium name="RefSeq"/>
        </authorList>
    </citation>
    <scope>IDENTIFICATION</scope>
</reference>
<name>A0A6P6S087_9EIME</name>
<feature type="compositionally biased region" description="Low complexity" evidence="2">
    <location>
        <begin position="201"/>
        <end position="211"/>
    </location>
</feature>
<feature type="compositionally biased region" description="Polar residues" evidence="2">
    <location>
        <begin position="225"/>
        <end position="239"/>
    </location>
</feature>
<dbReference type="RefSeq" id="XP_026193199.1">
    <property type="nucleotide sequence ID" value="XM_026337414.1"/>
</dbReference>
<dbReference type="Proteomes" id="UP000515125">
    <property type="component" value="Unplaced"/>
</dbReference>
<accession>A0A6P6S087</accession>
<evidence type="ECO:0000313" key="4">
    <source>
        <dbReference type="RefSeq" id="XP_026193199.1"/>
    </source>
</evidence>